<keyword evidence="2" id="KW-0812">Transmembrane</keyword>
<dbReference type="Proteomes" id="UP000886723">
    <property type="component" value="Unassembled WGS sequence"/>
</dbReference>
<evidence type="ECO:0000313" key="6">
    <source>
        <dbReference type="Proteomes" id="UP000886723"/>
    </source>
</evidence>
<dbReference type="GO" id="GO:0071555">
    <property type="term" value="P:cell wall organization"/>
    <property type="evidence" value="ECO:0007669"/>
    <property type="project" value="TreeGrafter"/>
</dbReference>
<keyword evidence="2" id="KW-0472">Membrane</keyword>
<feature type="domain" description="Penicillin binding protein A dimerisation" evidence="4">
    <location>
        <begin position="81"/>
        <end position="159"/>
    </location>
</feature>
<dbReference type="PANTHER" id="PTHR30627">
    <property type="entry name" value="PEPTIDOGLYCAN D,D-TRANSPEPTIDASE"/>
    <property type="match status" value="1"/>
</dbReference>
<comment type="caution">
    <text evidence="5">The sequence shown here is derived from an EMBL/GenBank/DDBJ whole genome shotgun (WGS) entry which is preliminary data.</text>
</comment>
<dbReference type="Gene3D" id="3.90.1310.10">
    <property type="entry name" value="Penicillin-binding protein 2a (Domain 2)"/>
    <property type="match status" value="1"/>
</dbReference>
<dbReference type="PANTHER" id="PTHR30627:SF24">
    <property type="entry name" value="PENICILLIN-BINDING PROTEIN 4B"/>
    <property type="match status" value="1"/>
</dbReference>
<feature type="region of interest" description="Disordered" evidence="1">
    <location>
        <begin position="1"/>
        <end position="25"/>
    </location>
</feature>
<dbReference type="Gene3D" id="3.40.710.10">
    <property type="entry name" value="DD-peptidase/beta-lactamase superfamily"/>
    <property type="match status" value="1"/>
</dbReference>
<evidence type="ECO:0000313" key="5">
    <source>
        <dbReference type="EMBL" id="HIV11894.1"/>
    </source>
</evidence>
<evidence type="ECO:0000259" key="4">
    <source>
        <dbReference type="Pfam" id="PF21922"/>
    </source>
</evidence>
<dbReference type="SUPFAM" id="SSF56601">
    <property type="entry name" value="beta-lactamase/transpeptidase-like"/>
    <property type="match status" value="1"/>
</dbReference>
<feature type="compositionally biased region" description="Basic residues" evidence="1">
    <location>
        <begin position="15"/>
        <end position="25"/>
    </location>
</feature>
<evidence type="ECO:0000256" key="2">
    <source>
        <dbReference type="SAM" id="Phobius"/>
    </source>
</evidence>
<dbReference type="Pfam" id="PF21922">
    <property type="entry name" value="PBP_dimer_2"/>
    <property type="match status" value="1"/>
</dbReference>
<dbReference type="GO" id="GO:0005886">
    <property type="term" value="C:plasma membrane"/>
    <property type="evidence" value="ECO:0007669"/>
    <property type="project" value="TreeGrafter"/>
</dbReference>
<protein>
    <submittedName>
        <fullName evidence="5">Penicillin-binding protein 2</fullName>
    </submittedName>
</protein>
<dbReference type="InterPro" id="IPR001460">
    <property type="entry name" value="PCN-bd_Tpept"/>
</dbReference>
<organism evidence="5 6">
    <name type="scientific">Candidatus Pullilachnospira stercoravium</name>
    <dbReference type="NCBI Taxonomy" id="2840913"/>
    <lineage>
        <taxon>Bacteria</taxon>
        <taxon>Bacillati</taxon>
        <taxon>Bacillota</taxon>
        <taxon>Clostridia</taxon>
        <taxon>Lachnospirales</taxon>
        <taxon>Lachnospiraceae</taxon>
        <taxon>Lachnospiraceae incertae sedis</taxon>
        <taxon>Candidatus Pullilachnospira</taxon>
    </lineage>
</organism>
<evidence type="ECO:0000259" key="3">
    <source>
        <dbReference type="Pfam" id="PF00905"/>
    </source>
</evidence>
<proteinExistence type="predicted"/>
<dbReference type="GO" id="GO:0008658">
    <property type="term" value="F:penicillin binding"/>
    <property type="evidence" value="ECO:0007669"/>
    <property type="project" value="InterPro"/>
</dbReference>
<accession>A0A9D1T5L3</accession>
<dbReference type="AlphaFoldDB" id="A0A9D1T5L3"/>
<feature type="domain" description="Penicillin-binding protein transpeptidase" evidence="3">
    <location>
        <begin position="180"/>
        <end position="488"/>
    </location>
</feature>
<gene>
    <name evidence="5" type="ORF">IAA63_01970</name>
</gene>
<sequence length="494" mass="54529">MGDQDLLREEDERKPSKKKSRSRQKKASTGKEYVIVSYSFVGIFLALIGYLVYFNLELRDTYINSPYNQRQETYQERVIKGEIQASDGTVLASTQTDSEGNEFRLYPFENVFAHVVGYSDRGRSGLELTMNSQLLTSHANMLEQVENEFKAEKNLGDNVVTTLDVNLQQVAYDALGSYDGAVVVMEPDTGKILAMVSKPDFNPNTISQDWDSLVADEDNSSLVNRAAQGLYPPGSTFKIVTSLAYWRQNHTLDGFSFDCEGEVTNGGYTIHCYHNTVHGQENFQQAFANSCNSAFAQIGVDLNRSQFRQTAEDLLFNQSLPVDFTYNQSRFDLEASSADALTMQTAIGQGDTLATPLHMAMITAAVANDGMMMTPRLVERIETYTGDTVQEYRSEEYEKVMTSQEAQILTELMTGVVESGTASSLSGRGYTVAGKTGTAEHGDVSQTTPHSWFVGFSNVEDPDLVVCVIAEEAGSGSEVAVPIARAVFDAYYNS</sequence>
<feature type="compositionally biased region" description="Basic and acidic residues" evidence="1">
    <location>
        <begin position="1"/>
        <end position="14"/>
    </location>
</feature>
<dbReference type="GO" id="GO:0071972">
    <property type="term" value="F:peptidoglycan L,D-transpeptidase activity"/>
    <property type="evidence" value="ECO:0007669"/>
    <property type="project" value="TreeGrafter"/>
</dbReference>
<dbReference type="InterPro" id="IPR054120">
    <property type="entry name" value="PBPA_dimer"/>
</dbReference>
<evidence type="ECO:0000256" key="1">
    <source>
        <dbReference type="SAM" id="MobiDB-lite"/>
    </source>
</evidence>
<reference evidence="5" key="1">
    <citation type="submission" date="2020-10" db="EMBL/GenBank/DDBJ databases">
        <authorList>
            <person name="Gilroy R."/>
        </authorList>
    </citation>
    <scope>NUCLEOTIDE SEQUENCE</scope>
    <source>
        <strain evidence="5">ChiBcec2-4451</strain>
    </source>
</reference>
<dbReference type="InterPro" id="IPR012338">
    <property type="entry name" value="Beta-lactam/transpept-like"/>
</dbReference>
<name>A0A9D1T5L3_9FIRM</name>
<dbReference type="EMBL" id="DVON01000037">
    <property type="protein sequence ID" value="HIV11894.1"/>
    <property type="molecule type" value="Genomic_DNA"/>
</dbReference>
<reference evidence="5" key="2">
    <citation type="journal article" date="2021" name="PeerJ">
        <title>Extensive microbial diversity within the chicken gut microbiome revealed by metagenomics and culture.</title>
        <authorList>
            <person name="Gilroy R."/>
            <person name="Ravi A."/>
            <person name="Getino M."/>
            <person name="Pursley I."/>
            <person name="Horton D.L."/>
            <person name="Alikhan N.F."/>
            <person name="Baker D."/>
            <person name="Gharbi K."/>
            <person name="Hall N."/>
            <person name="Watson M."/>
            <person name="Adriaenssens E.M."/>
            <person name="Foster-Nyarko E."/>
            <person name="Jarju S."/>
            <person name="Secka A."/>
            <person name="Antonio M."/>
            <person name="Oren A."/>
            <person name="Chaudhuri R.R."/>
            <person name="La Ragione R."/>
            <person name="Hildebrand F."/>
            <person name="Pallen M.J."/>
        </authorList>
    </citation>
    <scope>NUCLEOTIDE SEQUENCE</scope>
    <source>
        <strain evidence="5">ChiBcec2-4451</strain>
    </source>
</reference>
<feature type="transmembrane region" description="Helical" evidence="2">
    <location>
        <begin position="33"/>
        <end position="56"/>
    </location>
</feature>
<keyword evidence="2" id="KW-1133">Transmembrane helix</keyword>
<dbReference type="InterPro" id="IPR050515">
    <property type="entry name" value="Beta-lactam/transpept"/>
</dbReference>
<dbReference type="Pfam" id="PF00905">
    <property type="entry name" value="Transpeptidase"/>
    <property type="match status" value="1"/>
</dbReference>